<dbReference type="InterPro" id="IPR008948">
    <property type="entry name" value="L-Aspartase-like"/>
</dbReference>
<evidence type="ECO:0000256" key="1">
    <source>
        <dbReference type="ARBA" id="ARBA00005113"/>
    </source>
</evidence>
<name>A0A2T0LCR2_9BACL</name>
<dbReference type="AlphaFoldDB" id="A0A2T0LCR2"/>
<evidence type="ECO:0000256" key="2">
    <source>
        <dbReference type="ARBA" id="ARBA00012994"/>
    </source>
</evidence>
<proteinExistence type="inferred from homology"/>
<dbReference type="GO" id="GO:0004397">
    <property type="term" value="F:histidine ammonia-lyase activity"/>
    <property type="evidence" value="ECO:0007669"/>
    <property type="project" value="UniProtKB-UniRule"/>
</dbReference>
<dbReference type="EMBL" id="PVNE01000020">
    <property type="protein sequence ID" value="PRX39786.1"/>
    <property type="molecule type" value="Genomic_DNA"/>
</dbReference>
<evidence type="ECO:0000256" key="9">
    <source>
        <dbReference type="RuleBase" id="RU004480"/>
    </source>
</evidence>
<dbReference type="RefSeq" id="WP_106345806.1">
    <property type="nucleotide sequence ID" value="NZ_PVNE01000020.1"/>
</dbReference>
<dbReference type="InterPro" id="IPR005921">
    <property type="entry name" value="HutH"/>
</dbReference>
<protein>
    <recommendedName>
        <fullName evidence="2 6">Histidine ammonia-lyase</fullName>
        <shortName evidence="6">Histidase</shortName>
        <ecNumber evidence="2 6">4.3.1.3</ecNumber>
    </recommendedName>
</protein>
<keyword evidence="11" id="KW-1185">Reference proteome</keyword>
<evidence type="ECO:0000256" key="4">
    <source>
        <dbReference type="ARBA" id="ARBA00023239"/>
    </source>
</evidence>
<comment type="PTM">
    <text evidence="6">Contains an active site 4-methylidene-imidazol-5-one (MIO), which is formed autocatalytically by cyclization and dehydration of residues Ala-Ser-Gly.</text>
</comment>
<dbReference type="SUPFAM" id="SSF48557">
    <property type="entry name" value="L-aspartase-like"/>
    <property type="match status" value="1"/>
</dbReference>
<dbReference type="FunFam" id="1.20.200.10:FF:000003">
    <property type="entry name" value="Histidine ammonia-lyase"/>
    <property type="match status" value="1"/>
</dbReference>
<keyword evidence="6" id="KW-0963">Cytoplasm</keyword>
<comment type="pathway">
    <text evidence="1 6 8">Amino-acid degradation; L-histidine degradation into L-glutamate; N-formimidoyl-L-glutamate from L-histidine: step 1/3.</text>
</comment>
<dbReference type="FunFam" id="1.10.275.10:FF:000005">
    <property type="entry name" value="Histidine ammonia-lyase"/>
    <property type="match status" value="1"/>
</dbReference>
<dbReference type="EC" id="4.3.1.3" evidence="2 6"/>
<comment type="caution">
    <text evidence="10">The sequence shown here is derived from an EMBL/GenBank/DDBJ whole genome shotgun (WGS) entry which is preliminary data.</text>
</comment>
<dbReference type="GO" id="GO:0005737">
    <property type="term" value="C:cytoplasm"/>
    <property type="evidence" value="ECO:0007669"/>
    <property type="project" value="UniProtKB-SubCell"/>
</dbReference>
<dbReference type="InterPro" id="IPR001106">
    <property type="entry name" value="Aromatic_Lyase"/>
</dbReference>
<comment type="subcellular location">
    <subcellularLocation>
        <location evidence="6 9">Cytoplasm</location>
    </subcellularLocation>
</comment>
<keyword evidence="3 6" id="KW-0369">Histidine metabolism</keyword>
<feature type="cross-link" description="5-imidazolinone (Ala-Gly)" evidence="6">
    <location>
        <begin position="146"/>
        <end position="148"/>
    </location>
</feature>
<keyword evidence="4 6" id="KW-0456">Lyase</keyword>
<comment type="similarity">
    <text evidence="6 7">Belongs to the PAL/histidase family.</text>
</comment>
<dbReference type="InterPro" id="IPR022313">
    <property type="entry name" value="Phe/His_NH3-lyase_AS"/>
</dbReference>
<evidence type="ECO:0000256" key="7">
    <source>
        <dbReference type="RuleBase" id="RU003954"/>
    </source>
</evidence>
<dbReference type="UniPathway" id="UPA00379">
    <property type="reaction ID" value="UER00549"/>
</dbReference>
<dbReference type="Gene3D" id="1.10.275.10">
    <property type="entry name" value="Fumarase/aspartase (N-terminal domain)"/>
    <property type="match status" value="1"/>
</dbReference>
<dbReference type="NCBIfam" id="NF006871">
    <property type="entry name" value="PRK09367.1"/>
    <property type="match status" value="1"/>
</dbReference>
<dbReference type="GO" id="GO:0019556">
    <property type="term" value="P:L-histidine catabolic process to glutamate and formamide"/>
    <property type="evidence" value="ECO:0007669"/>
    <property type="project" value="UniProtKB-UniPathway"/>
</dbReference>
<dbReference type="InterPro" id="IPR024083">
    <property type="entry name" value="Fumarase/histidase_N"/>
</dbReference>
<dbReference type="Gene3D" id="1.20.200.10">
    <property type="entry name" value="Fumarase/aspartase (Central domain)"/>
    <property type="match status" value="1"/>
</dbReference>
<reference evidence="10 11" key="1">
    <citation type="submission" date="2018-03" db="EMBL/GenBank/DDBJ databases">
        <title>Genomic Encyclopedia of Archaeal and Bacterial Type Strains, Phase II (KMG-II): from individual species to whole genera.</title>
        <authorList>
            <person name="Goeker M."/>
        </authorList>
    </citation>
    <scope>NUCLEOTIDE SEQUENCE [LARGE SCALE GENOMIC DNA]</scope>
    <source>
        <strain evidence="10 11">DSM 44946</strain>
    </source>
</reference>
<sequence>MDQRPALVLSGEALTLKDFADVVFRRRPVVLDPKAIERMESSRRMVEQLVLEEQTVYGITTGFGKFSDTVISRDQSAELQLNLIRSHACGVGELLPVEAVRGMILLRANALAKGFSGIRPAVVQRLIDLLNREIHPCIPSQGSLGASGDLAPLAHMALPLLGRGNVWYRGKRMPSDQALRLAGLAPVELEAKEGLALINGTQMMTSLTALALVASERLLLSADIIGAMTLEALGGIPHAFHPLLQKVRGHRGQITSAENLRSLIRESLLVSRPGQRRVQDAYSLRCMPQVHGASKDAFRYVEGVITREMNAATDNPLLFPEEELVISGGNFHGQPVALAADFLAIALAELANISERRTERLVNPNLSGLPPFLTRRGGLHSGYMILQYVAASLVSENKTLCHPASVDSIPSSANQEDHVSMGAIGAKKLQAVVHNVTRVLAIEYLCAAQALEFAGKTPGVGTRIAHRLLRDRVPPLKEDREGSPDIEEAARLIEEGTLVEEVTKEIPLSL</sequence>
<dbReference type="OrthoDB" id="9806955at2"/>
<gene>
    <name evidence="6" type="primary">hutH</name>
    <name evidence="10" type="ORF">CLV97_12030</name>
</gene>
<dbReference type="CDD" id="cd00332">
    <property type="entry name" value="PAL-HAL"/>
    <property type="match status" value="1"/>
</dbReference>
<comment type="catalytic activity">
    <reaction evidence="5 6 8">
        <text>L-histidine = trans-urocanate + NH4(+)</text>
        <dbReference type="Rhea" id="RHEA:21232"/>
        <dbReference type="ChEBI" id="CHEBI:17771"/>
        <dbReference type="ChEBI" id="CHEBI:28938"/>
        <dbReference type="ChEBI" id="CHEBI:57595"/>
        <dbReference type="EC" id="4.3.1.3"/>
    </reaction>
</comment>
<evidence type="ECO:0000256" key="8">
    <source>
        <dbReference type="RuleBase" id="RU004479"/>
    </source>
</evidence>
<dbReference type="Pfam" id="PF00221">
    <property type="entry name" value="Lyase_aromatic"/>
    <property type="match status" value="1"/>
</dbReference>
<dbReference type="PROSITE" id="PS00488">
    <property type="entry name" value="PAL_HISTIDASE"/>
    <property type="match status" value="1"/>
</dbReference>
<evidence type="ECO:0000256" key="3">
    <source>
        <dbReference type="ARBA" id="ARBA00022808"/>
    </source>
</evidence>
<feature type="modified residue" description="2,3-didehydroalanine (Ser)" evidence="6">
    <location>
        <position position="147"/>
    </location>
</feature>
<evidence type="ECO:0000256" key="5">
    <source>
        <dbReference type="ARBA" id="ARBA00049269"/>
    </source>
</evidence>
<dbReference type="Proteomes" id="UP000237797">
    <property type="component" value="Unassembled WGS sequence"/>
</dbReference>
<evidence type="ECO:0000313" key="10">
    <source>
        <dbReference type="EMBL" id="PRX39786.1"/>
    </source>
</evidence>
<accession>A0A2T0LCR2</accession>
<organism evidence="10 11">
    <name type="scientific">Planifilum fimeticola</name>
    <dbReference type="NCBI Taxonomy" id="201975"/>
    <lineage>
        <taxon>Bacteria</taxon>
        <taxon>Bacillati</taxon>
        <taxon>Bacillota</taxon>
        <taxon>Bacilli</taxon>
        <taxon>Bacillales</taxon>
        <taxon>Thermoactinomycetaceae</taxon>
        <taxon>Planifilum</taxon>
    </lineage>
</organism>
<dbReference type="NCBIfam" id="TIGR01225">
    <property type="entry name" value="hutH"/>
    <property type="match status" value="1"/>
</dbReference>
<dbReference type="GO" id="GO:0019557">
    <property type="term" value="P:L-histidine catabolic process to glutamate and formate"/>
    <property type="evidence" value="ECO:0007669"/>
    <property type="project" value="UniProtKB-UniPathway"/>
</dbReference>
<dbReference type="HAMAP" id="MF_00229">
    <property type="entry name" value="His_ammonia_lyase"/>
    <property type="match status" value="1"/>
</dbReference>
<evidence type="ECO:0000313" key="11">
    <source>
        <dbReference type="Proteomes" id="UP000237797"/>
    </source>
</evidence>
<dbReference type="PANTHER" id="PTHR10362">
    <property type="entry name" value="HISTIDINE AMMONIA-LYASE"/>
    <property type="match status" value="1"/>
</dbReference>
<evidence type="ECO:0000256" key="6">
    <source>
        <dbReference type="HAMAP-Rule" id="MF_00229"/>
    </source>
</evidence>